<protein>
    <recommendedName>
        <fullName evidence="4">Fido domain-containing protein</fullName>
    </recommendedName>
</protein>
<sequence length="342" mass="39745">MVYKPIYRISPYLLNLIDKASALRSWIELAPLQVSWLPILQKEAKVRAAHSSTTIEGNQLSFHQVQAISRGEKVGAPRKDELEVKNYLNLMHWLEKNSKLKITEQTIHKMHKMIVEDLVPENKAGKYKDRQNYVINEKNIKVFTPPSPLDTAKQMKELFTWLNNPNNCELHCIILCAIFHHRFVSIHPFSDGNGRLARALGTLILYQREFDTKYIFSLDDYFAGDRKKYYLKLQQARELDNDLTLWLEYVAEGIVITLKNVKKRIEDLQISGPSQIYLTPKQEEIIRILRDHHQIRGAELISKLGVSRARVNQLLTPLIKNQIILKEGQSKATRYKLALHKT</sequence>
<dbReference type="InterPro" id="IPR036388">
    <property type="entry name" value="WH-like_DNA-bd_sf"/>
</dbReference>
<evidence type="ECO:0000313" key="6">
    <source>
        <dbReference type="Proteomes" id="UP000231343"/>
    </source>
</evidence>
<dbReference type="AlphaFoldDB" id="A0A2H0XWE6"/>
<accession>A0A2H0XWE6</accession>
<dbReference type="Proteomes" id="UP000231343">
    <property type="component" value="Unassembled WGS sequence"/>
</dbReference>
<dbReference type="PROSITE" id="PS51459">
    <property type="entry name" value="FIDO"/>
    <property type="match status" value="1"/>
</dbReference>
<evidence type="ECO:0000256" key="1">
    <source>
        <dbReference type="PIRSR" id="PIRSR640198-1"/>
    </source>
</evidence>
<dbReference type="InterPro" id="IPR040198">
    <property type="entry name" value="Fido_containing"/>
</dbReference>
<keyword evidence="2" id="KW-0547">Nucleotide-binding</keyword>
<dbReference type="PANTHER" id="PTHR13504">
    <property type="entry name" value="FIDO DOMAIN-CONTAINING PROTEIN DDB_G0283145"/>
    <property type="match status" value="1"/>
</dbReference>
<dbReference type="Pfam" id="PF02661">
    <property type="entry name" value="Fic"/>
    <property type="match status" value="1"/>
</dbReference>
<dbReference type="Gene3D" id="1.10.10.10">
    <property type="entry name" value="Winged helix-like DNA-binding domain superfamily/Winged helix DNA-binding domain"/>
    <property type="match status" value="1"/>
</dbReference>
<dbReference type="InterPro" id="IPR003812">
    <property type="entry name" value="Fido"/>
</dbReference>
<feature type="site" description="Important for autoinhibition of adenylyltransferase activity" evidence="3">
    <location>
        <position position="56"/>
    </location>
</feature>
<feature type="active site" evidence="1">
    <location>
        <position position="187"/>
    </location>
</feature>
<evidence type="ECO:0000313" key="5">
    <source>
        <dbReference type="EMBL" id="PIS28478.1"/>
    </source>
</evidence>
<dbReference type="GO" id="GO:0005524">
    <property type="term" value="F:ATP binding"/>
    <property type="evidence" value="ECO:0007669"/>
    <property type="project" value="UniProtKB-KW"/>
</dbReference>
<feature type="binding site" evidence="2">
    <location>
        <begin position="191"/>
        <end position="198"/>
    </location>
    <ligand>
        <name>ATP</name>
        <dbReference type="ChEBI" id="CHEBI:30616"/>
    </ligand>
</feature>
<dbReference type="InterPro" id="IPR036597">
    <property type="entry name" value="Fido-like_dom_sf"/>
</dbReference>
<evidence type="ECO:0000259" key="4">
    <source>
        <dbReference type="PROSITE" id="PS51459"/>
    </source>
</evidence>
<feature type="binding site" evidence="2">
    <location>
        <begin position="229"/>
        <end position="230"/>
    </location>
    <ligand>
        <name>ATP</name>
        <dbReference type="ChEBI" id="CHEBI:30616"/>
    </ligand>
</feature>
<dbReference type="SUPFAM" id="SSF46785">
    <property type="entry name" value="Winged helix' DNA-binding domain"/>
    <property type="match status" value="1"/>
</dbReference>
<dbReference type="PANTHER" id="PTHR13504:SF38">
    <property type="entry name" value="FIDO DOMAIN-CONTAINING PROTEIN"/>
    <property type="match status" value="1"/>
</dbReference>
<comment type="caution">
    <text evidence="5">The sequence shown here is derived from an EMBL/GenBank/DDBJ whole genome shotgun (WGS) entry which is preliminary data.</text>
</comment>
<dbReference type="InterPro" id="IPR036390">
    <property type="entry name" value="WH_DNA-bd_sf"/>
</dbReference>
<proteinExistence type="predicted"/>
<reference evidence="5 6" key="1">
    <citation type="submission" date="2017-09" db="EMBL/GenBank/DDBJ databases">
        <title>Depth-based differentiation of microbial function through sediment-hosted aquifers and enrichment of novel symbionts in the deep terrestrial subsurface.</title>
        <authorList>
            <person name="Probst A.J."/>
            <person name="Ladd B."/>
            <person name="Jarett J.K."/>
            <person name="Geller-Mcgrath D.E."/>
            <person name="Sieber C.M."/>
            <person name="Emerson J.B."/>
            <person name="Anantharaman K."/>
            <person name="Thomas B.C."/>
            <person name="Malmstrom R."/>
            <person name="Stieglmeier M."/>
            <person name="Klingl A."/>
            <person name="Woyke T."/>
            <person name="Ryan C.M."/>
            <person name="Banfield J.F."/>
        </authorList>
    </citation>
    <scope>NUCLEOTIDE SEQUENCE [LARGE SCALE GENOMIC DNA]</scope>
    <source>
        <strain evidence="5">CG08_land_8_20_14_0_20_45_16</strain>
    </source>
</reference>
<gene>
    <name evidence="5" type="ORF">COT42_07925</name>
</gene>
<dbReference type="EMBL" id="PEYM01000130">
    <property type="protein sequence ID" value="PIS28478.1"/>
    <property type="molecule type" value="Genomic_DNA"/>
</dbReference>
<organism evidence="5 6">
    <name type="scientific">Candidatus Saganbacteria bacterium CG08_land_8_20_14_0_20_45_16</name>
    <dbReference type="NCBI Taxonomy" id="2014293"/>
    <lineage>
        <taxon>Bacteria</taxon>
        <taxon>Bacillati</taxon>
        <taxon>Saganbacteria</taxon>
    </lineage>
</organism>
<dbReference type="Gene3D" id="1.10.3290.10">
    <property type="entry name" value="Fido-like domain"/>
    <property type="match status" value="1"/>
</dbReference>
<dbReference type="SUPFAM" id="SSF140931">
    <property type="entry name" value="Fic-like"/>
    <property type="match status" value="1"/>
</dbReference>
<evidence type="ECO:0000256" key="3">
    <source>
        <dbReference type="PIRSR" id="PIRSR640198-3"/>
    </source>
</evidence>
<feature type="domain" description="Fido" evidence="4">
    <location>
        <begin position="102"/>
        <end position="252"/>
    </location>
</feature>
<keyword evidence="2" id="KW-0067">ATP-binding</keyword>
<name>A0A2H0XWE6_UNCSA</name>
<evidence type="ECO:0000256" key="2">
    <source>
        <dbReference type="PIRSR" id="PIRSR640198-2"/>
    </source>
</evidence>